<evidence type="ECO:0000256" key="3">
    <source>
        <dbReference type="SAM" id="Coils"/>
    </source>
</evidence>
<feature type="compositionally biased region" description="Acidic residues" evidence="4">
    <location>
        <begin position="197"/>
        <end position="209"/>
    </location>
</feature>
<feature type="domain" description="EF-hand" evidence="5">
    <location>
        <begin position="796"/>
        <end position="831"/>
    </location>
</feature>
<sequence length="919" mass="101668">MSDIYNDPDDKAHTVVNHADDDVYDEAWDVEQALELRAKEAALAALGDVEKLGHELGSELMKDAIAIEHLGSSLVKNAGGMLGKVAHGEMPLQIGHAHGHKKAGGDDESTLSGMTTVMSKKEKKKEKKRKKKEKEKKKAEVLALRLERRKAKEEKEKLKEGYVPVPDPETGEPEAGTVSKERMRYIRNDMNRLLGLSDDEPSTDEEEEGSGGGSGGEGERRGSVTHDDIITQLMNERAANHEENILLQRQQAERDEEEAVLRFKPTADSIDSLILDVSLATSQPAHINKQIKSSGKRIAAPAASGISNFARGSMSSKPGDVNSRERKAIVEMGGVVPLANSLDPKNDDFLLTQVTDALANLAIDAQGREAVGKSDAVEKLVGILSDASHPDADKAARQSELAEYAAACLRNLALDEHNSEKMAACGAIPAMIQLSIDSGPVTKGMCACCLACIAKEKSRCEQICDYGAAGPLIKMLDMKEEVCQLSAAGCLSELSRLRRNKLKISHTGGFEALLKVLDKEGDFLVQMVQEKAIAILLNLCEEKELKHHAVKMGVIPRAIKFLTVGTPTGKESAAWILCRLSKYLESEQRQETCIPVARMIDSDIWSVKSSAASATMQLYRDDEEKIMFVKEGEGLRRLMKMLTVRDPRVHENTLGAILSLMENAEVPDIILEMEDCIPTFLRMIPALNIAVRKLTFGILKCLSIYDLPKVMDGVPLIQHYNIEHPPAEFEEYIKAFVEKRKKKGYLSRVGKIASKFSEKDMKEFEALFAELDEDSSGSIDAEEIGLLVQAMGGKKMDDDQIQSLIDEVDKDGSGVIEWDEFLMIMDNIKNGSGSTLGGMLGNALKQGFKRSVVGKQFNKASNYYNRKKIELEEFLHAEEKEKREAEERKRMAEKYWEAEAIKRERMRVEAKLMAKLRNG</sequence>
<dbReference type="InterPro" id="IPR016024">
    <property type="entry name" value="ARM-type_fold"/>
</dbReference>
<dbReference type="CDD" id="cd00051">
    <property type="entry name" value="EFh"/>
    <property type="match status" value="1"/>
</dbReference>
<comment type="caution">
    <text evidence="6">The sequence shown here is derived from an EMBL/GenBank/DDBJ whole genome shotgun (WGS) entry which is preliminary data.</text>
</comment>
<proteinExistence type="predicted"/>
<dbReference type="InterPro" id="IPR018247">
    <property type="entry name" value="EF_Hand_1_Ca_BS"/>
</dbReference>
<dbReference type="PROSITE" id="PS50176">
    <property type="entry name" value="ARM_REPEAT"/>
    <property type="match status" value="1"/>
</dbReference>
<feature type="compositionally biased region" description="Basic residues" evidence="4">
    <location>
        <begin position="121"/>
        <end position="135"/>
    </location>
</feature>
<protein>
    <recommendedName>
        <fullName evidence="5">EF-hand domain-containing protein</fullName>
    </recommendedName>
</protein>
<dbReference type="PANTHER" id="PTHR23315:SF7">
    <property type="entry name" value="U-BOX DOMAIN-CONTAINING PROTEIN 4"/>
    <property type="match status" value="1"/>
</dbReference>
<feature type="region of interest" description="Disordered" evidence="4">
    <location>
        <begin position="152"/>
        <end position="177"/>
    </location>
</feature>
<dbReference type="OrthoDB" id="26525at2759"/>
<feature type="domain" description="EF-hand" evidence="5">
    <location>
        <begin position="759"/>
        <end position="794"/>
    </location>
</feature>
<feature type="repeat" description="ARM" evidence="2">
    <location>
        <begin position="375"/>
        <end position="427"/>
    </location>
</feature>
<keyword evidence="3" id="KW-0175">Coiled coil</keyword>
<evidence type="ECO:0000313" key="6">
    <source>
        <dbReference type="EMBL" id="GMI14000.1"/>
    </source>
</evidence>
<evidence type="ECO:0000256" key="4">
    <source>
        <dbReference type="SAM" id="MobiDB-lite"/>
    </source>
</evidence>
<dbReference type="GO" id="GO:0005509">
    <property type="term" value="F:calcium ion binding"/>
    <property type="evidence" value="ECO:0007669"/>
    <property type="project" value="InterPro"/>
</dbReference>
<reference evidence="7" key="1">
    <citation type="journal article" date="2023" name="Commun. Biol.">
        <title>Genome analysis of Parmales, the sister group of diatoms, reveals the evolutionary specialization of diatoms from phago-mixotrophs to photoautotrophs.</title>
        <authorList>
            <person name="Ban H."/>
            <person name="Sato S."/>
            <person name="Yoshikawa S."/>
            <person name="Yamada K."/>
            <person name="Nakamura Y."/>
            <person name="Ichinomiya M."/>
            <person name="Sato N."/>
            <person name="Blanc-Mathieu R."/>
            <person name="Endo H."/>
            <person name="Kuwata A."/>
            <person name="Ogata H."/>
        </authorList>
    </citation>
    <scope>NUCLEOTIDE SEQUENCE [LARGE SCALE GENOMIC DNA]</scope>
    <source>
        <strain evidence="7">NIES 3700</strain>
    </source>
</reference>
<dbReference type="InterPro" id="IPR000225">
    <property type="entry name" value="Armadillo"/>
</dbReference>
<dbReference type="InterPro" id="IPR002048">
    <property type="entry name" value="EF_hand_dom"/>
</dbReference>
<feature type="region of interest" description="Disordered" evidence="4">
    <location>
        <begin position="194"/>
        <end position="222"/>
    </location>
</feature>
<evidence type="ECO:0000259" key="5">
    <source>
        <dbReference type="PROSITE" id="PS50222"/>
    </source>
</evidence>
<dbReference type="EMBL" id="BRXW01000206">
    <property type="protein sequence ID" value="GMI14000.1"/>
    <property type="molecule type" value="Genomic_DNA"/>
</dbReference>
<evidence type="ECO:0000256" key="2">
    <source>
        <dbReference type="PROSITE-ProRule" id="PRU00259"/>
    </source>
</evidence>
<keyword evidence="1" id="KW-0106">Calcium</keyword>
<accession>A0A9W7KWP1</accession>
<feature type="coiled-coil region" evidence="3">
    <location>
        <begin position="868"/>
        <end position="895"/>
    </location>
</feature>
<dbReference type="SUPFAM" id="SSF47473">
    <property type="entry name" value="EF-hand"/>
    <property type="match status" value="1"/>
</dbReference>
<dbReference type="SMART" id="SM00185">
    <property type="entry name" value="ARM"/>
    <property type="match status" value="7"/>
</dbReference>
<dbReference type="SUPFAM" id="SSF48371">
    <property type="entry name" value="ARM repeat"/>
    <property type="match status" value="1"/>
</dbReference>
<dbReference type="AlphaFoldDB" id="A0A9W7KWP1"/>
<dbReference type="SMART" id="SM00054">
    <property type="entry name" value="EFh"/>
    <property type="match status" value="2"/>
</dbReference>
<dbReference type="Gene3D" id="1.10.238.10">
    <property type="entry name" value="EF-hand"/>
    <property type="match status" value="1"/>
</dbReference>
<organism evidence="6 7">
    <name type="scientific">Triparma laevis f. longispina</name>
    <dbReference type="NCBI Taxonomy" id="1714387"/>
    <lineage>
        <taxon>Eukaryota</taxon>
        <taxon>Sar</taxon>
        <taxon>Stramenopiles</taxon>
        <taxon>Ochrophyta</taxon>
        <taxon>Bolidophyceae</taxon>
        <taxon>Parmales</taxon>
        <taxon>Triparmaceae</taxon>
        <taxon>Triparma</taxon>
    </lineage>
</organism>
<dbReference type="InterPro" id="IPR011992">
    <property type="entry name" value="EF-hand-dom_pair"/>
</dbReference>
<gene>
    <name evidence="6" type="ORF">TrLO_g2097</name>
</gene>
<keyword evidence="7" id="KW-1185">Reference proteome</keyword>
<dbReference type="InterPro" id="IPR011989">
    <property type="entry name" value="ARM-like"/>
</dbReference>
<dbReference type="Gene3D" id="1.25.10.10">
    <property type="entry name" value="Leucine-rich Repeat Variant"/>
    <property type="match status" value="2"/>
</dbReference>
<dbReference type="Proteomes" id="UP001165122">
    <property type="component" value="Unassembled WGS sequence"/>
</dbReference>
<name>A0A9W7KWP1_9STRA</name>
<evidence type="ECO:0000313" key="7">
    <source>
        <dbReference type="Proteomes" id="UP001165122"/>
    </source>
</evidence>
<dbReference type="PROSITE" id="PS00018">
    <property type="entry name" value="EF_HAND_1"/>
    <property type="match status" value="2"/>
</dbReference>
<feature type="region of interest" description="Disordered" evidence="4">
    <location>
        <begin position="96"/>
        <end position="139"/>
    </location>
</feature>
<dbReference type="PROSITE" id="PS50222">
    <property type="entry name" value="EF_HAND_2"/>
    <property type="match status" value="2"/>
</dbReference>
<evidence type="ECO:0000256" key="1">
    <source>
        <dbReference type="ARBA" id="ARBA00022837"/>
    </source>
</evidence>
<dbReference type="PANTHER" id="PTHR23315">
    <property type="entry name" value="U BOX DOMAIN-CONTAINING"/>
    <property type="match status" value="1"/>
</dbReference>
<dbReference type="Pfam" id="PF13499">
    <property type="entry name" value="EF-hand_7"/>
    <property type="match status" value="1"/>
</dbReference>